<protein>
    <submittedName>
        <fullName evidence="2">AAA family ATPase</fullName>
    </submittedName>
</protein>
<sequence>MTIHRIAELEVAMKRRIASLPARFRPFVRHRETLPRTTMLTGPRGVGKTTFLLYHAQKFFETHRERLLYLSADNPTLGSEGLYEIVTSIFLAGYAGVIIDEVHFAKDWSIHLKALYDDFPNHTLWISDSSSLCLRMGKGDLSRRFVHIDMPLLSFREFIYLETGTEHPTYNPFNPSGQLPLQPSPNVLSAFMTYRSIGTRPFYSEGDFHDRMLSILDKTLYSDIPFFLPSISDGNLRLMKAITGTLANSSIPRLQVRSLCTDWSVGADKLYQLLNVMEAVDLLRIIRKEHDTKAKTAGEKLFFSDPAFYTVLGGNIDNAREAMTAMLCTAGGFLVEAVKDETTGDFVLSKPYEAASNHIKIEVGGSSKSLKKADFVIRDDTDYPGDRTIPLWLLGMMY</sequence>
<dbReference type="InterPro" id="IPR027417">
    <property type="entry name" value="P-loop_NTPase"/>
</dbReference>
<gene>
    <name evidence="2" type="ORF">MUG09_13135</name>
</gene>
<dbReference type="Pfam" id="PF13173">
    <property type="entry name" value="AAA_14"/>
    <property type="match status" value="1"/>
</dbReference>
<feature type="domain" description="AAA" evidence="1">
    <location>
        <begin position="37"/>
        <end position="158"/>
    </location>
</feature>
<dbReference type="Gene3D" id="3.40.50.300">
    <property type="entry name" value="P-loop containing nucleotide triphosphate hydrolases"/>
    <property type="match status" value="1"/>
</dbReference>
<proteinExistence type="predicted"/>
<organism evidence="2 3">
    <name type="scientific">Sphaerochaeta associata</name>
    <dbReference type="NCBI Taxonomy" id="1129264"/>
    <lineage>
        <taxon>Bacteria</taxon>
        <taxon>Pseudomonadati</taxon>
        <taxon>Spirochaetota</taxon>
        <taxon>Spirochaetia</taxon>
        <taxon>Spirochaetales</taxon>
        <taxon>Sphaerochaetaceae</taxon>
        <taxon>Sphaerochaeta</taxon>
    </lineage>
</organism>
<dbReference type="RefSeq" id="WP_244771888.1">
    <property type="nucleotide sequence ID" value="NZ_CP094929.1"/>
</dbReference>
<dbReference type="InterPro" id="IPR041682">
    <property type="entry name" value="AAA_14"/>
</dbReference>
<evidence type="ECO:0000313" key="3">
    <source>
        <dbReference type="Proteomes" id="UP000829708"/>
    </source>
</evidence>
<keyword evidence="3" id="KW-1185">Reference proteome</keyword>
<accession>A0ABY4D981</accession>
<dbReference type="Proteomes" id="UP000829708">
    <property type="component" value="Chromosome"/>
</dbReference>
<dbReference type="SUPFAM" id="SSF52540">
    <property type="entry name" value="P-loop containing nucleoside triphosphate hydrolases"/>
    <property type="match status" value="1"/>
</dbReference>
<evidence type="ECO:0000313" key="2">
    <source>
        <dbReference type="EMBL" id="UOM50500.1"/>
    </source>
</evidence>
<dbReference type="EMBL" id="CP094929">
    <property type="protein sequence ID" value="UOM50500.1"/>
    <property type="molecule type" value="Genomic_DNA"/>
</dbReference>
<evidence type="ECO:0000259" key="1">
    <source>
        <dbReference type="Pfam" id="PF13173"/>
    </source>
</evidence>
<name>A0ABY4D981_9SPIR</name>
<dbReference type="PANTHER" id="PTHR42990:SF1">
    <property type="entry name" value="AAA+ ATPASE DOMAIN-CONTAINING PROTEIN"/>
    <property type="match status" value="1"/>
</dbReference>
<reference evidence="3" key="1">
    <citation type="journal article" date="2024" name="J Bioinform Genom">
        <title>Complete genome sequence of the type strain bacterium Sphaerochaeta associata GLS2t (VKM B-2742)t.</title>
        <authorList>
            <person name="Troshina O.Y."/>
            <person name="Tepeeva A.N."/>
            <person name="Arzamasceva V.O."/>
            <person name="Whitman W.B."/>
            <person name="Varghese N."/>
            <person name="Shapiro N."/>
            <person name="Woyke T."/>
            <person name="Kripides N.C."/>
            <person name="Vasilenko O.V."/>
        </authorList>
    </citation>
    <scope>NUCLEOTIDE SEQUENCE [LARGE SCALE GENOMIC DNA]</scope>
    <source>
        <strain evidence="3">GLS2T</strain>
    </source>
</reference>
<dbReference type="PANTHER" id="PTHR42990">
    <property type="entry name" value="ATPASE"/>
    <property type="match status" value="1"/>
</dbReference>